<feature type="region of interest" description="Disordered" evidence="1">
    <location>
        <begin position="50"/>
        <end position="97"/>
    </location>
</feature>
<feature type="compositionally biased region" description="Polar residues" evidence="1">
    <location>
        <begin position="87"/>
        <end position="97"/>
    </location>
</feature>
<dbReference type="AlphaFoldDB" id="A0AAD5VCS1"/>
<feature type="region of interest" description="Disordered" evidence="1">
    <location>
        <begin position="278"/>
        <end position="365"/>
    </location>
</feature>
<feature type="domain" description="SUZ" evidence="2">
    <location>
        <begin position="32"/>
        <end position="125"/>
    </location>
</feature>
<dbReference type="Pfam" id="PF12752">
    <property type="entry name" value="SUZ"/>
    <property type="match status" value="1"/>
</dbReference>
<keyword evidence="4" id="KW-1185">Reference proteome</keyword>
<evidence type="ECO:0000313" key="3">
    <source>
        <dbReference type="EMBL" id="KAJ3491865.1"/>
    </source>
</evidence>
<feature type="compositionally biased region" description="Pro residues" evidence="1">
    <location>
        <begin position="305"/>
        <end position="318"/>
    </location>
</feature>
<dbReference type="Proteomes" id="UP001212997">
    <property type="component" value="Unassembled WGS sequence"/>
</dbReference>
<dbReference type="PRINTS" id="PR01217">
    <property type="entry name" value="PRICHEXTENSN"/>
</dbReference>
<dbReference type="GO" id="GO:0003676">
    <property type="term" value="F:nucleic acid binding"/>
    <property type="evidence" value="ECO:0007669"/>
    <property type="project" value="InterPro"/>
</dbReference>
<feature type="compositionally biased region" description="Low complexity" evidence="1">
    <location>
        <begin position="133"/>
        <end position="172"/>
    </location>
</feature>
<feature type="compositionally biased region" description="Basic and acidic residues" evidence="1">
    <location>
        <begin position="683"/>
        <end position="693"/>
    </location>
</feature>
<dbReference type="InterPro" id="IPR036867">
    <property type="entry name" value="R3H_dom_sf"/>
</dbReference>
<dbReference type="InterPro" id="IPR024771">
    <property type="entry name" value="SUZ"/>
</dbReference>
<gene>
    <name evidence="3" type="ORF">NLI96_g404</name>
</gene>
<feature type="compositionally biased region" description="Polar residues" evidence="1">
    <location>
        <begin position="581"/>
        <end position="611"/>
    </location>
</feature>
<feature type="region of interest" description="Disordered" evidence="1">
    <location>
        <begin position="683"/>
        <end position="736"/>
    </location>
</feature>
<reference evidence="3" key="1">
    <citation type="submission" date="2022-07" db="EMBL/GenBank/DDBJ databases">
        <title>Genome Sequence of Physisporinus lineatus.</title>
        <authorList>
            <person name="Buettner E."/>
        </authorList>
    </citation>
    <scope>NUCLEOTIDE SEQUENCE</scope>
    <source>
        <strain evidence="3">VT162</strain>
    </source>
</reference>
<sequence length="810" mass="85086">MLVHKCSSYYKLAPETDSTTKVISVHFRTESRIPARRICELVPAEESTQPAIKIMRRTQDRPRIRHNSQPGSVTGDDADLSDVDPSETGSTISRSNATGPRKYLTIAEREAAYNEARSRIFGLEEKEKEKDMSANSSTFSLSGSGSTSGGRSSMGDADDSASSAATESEWSGPGNREKRDGRRGGSVTSSSRSLRSSDHVFSAPNGSGSSRNSRATSPITYPSLTPNNPPFEQQYGQPQEHPPHGALPWFYPYPFPPAHTQAPGQPYVPQYPYYGPFTYPQAPPPQGPPHHSDPTSPAGNEQSYPPQPTPTHPAPYPHYPWAQSPPGGHPQFPMQTSPTAMQPPPPQGPPLQQPNPSHPPQQPFFFIPPGTYSTYPMGGYYQTPPPFVPGQPMQSPTPPHVVSAPPFYPPDVMHPRDGNGMSIMNGNGGAHSAESSNHSRASSRNSNSHVGTNGVGRRNAPRPRSNWNYGGGVGLGGNSYNNANGGETVGPRLSNRRTSSGSASNGNKTGGDEASSTASSSTTSSSSRRTFTSTTSSKHHPLPARPDWAVGMKPSASLHPARPHDPTARTMSPARLGGQPLLNNHGGTQNHPHQPSFPQSTDFPPLSSSSVGGPEKRVPTGGAWNNANTMRTIMTPGPLQGAGAGVPGNALVVHHPNPNTPPGGPMNVGVNNVHAHMHNTRLDETDRGFERPPPRNPELFNPKGAGRKSNPSIPSSNRASPNAVPPTAGNSIEKEKVGGMGGGAVMIGGDENKLATVDGCAVLSEKLAGISLEGGNMNASLSSAGATATVVVEASVSGAAVVGVGAVSSS</sequence>
<accession>A0AAD5VCS1</accession>
<feature type="compositionally biased region" description="Acidic residues" evidence="1">
    <location>
        <begin position="76"/>
        <end position="85"/>
    </location>
</feature>
<evidence type="ECO:0000256" key="1">
    <source>
        <dbReference type="SAM" id="MobiDB-lite"/>
    </source>
</evidence>
<dbReference type="EMBL" id="JANAWD010000006">
    <property type="protein sequence ID" value="KAJ3491865.1"/>
    <property type="molecule type" value="Genomic_DNA"/>
</dbReference>
<feature type="region of interest" description="Disordered" evidence="1">
    <location>
        <begin position="124"/>
        <end position="244"/>
    </location>
</feature>
<comment type="caution">
    <text evidence="3">The sequence shown here is derived from an EMBL/GenBank/DDBJ whole genome shotgun (WGS) entry which is preliminary data.</text>
</comment>
<feature type="compositionally biased region" description="Low complexity" evidence="1">
    <location>
        <begin position="418"/>
        <end position="449"/>
    </location>
</feature>
<evidence type="ECO:0000259" key="2">
    <source>
        <dbReference type="PROSITE" id="PS51673"/>
    </source>
</evidence>
<proteinExistence type="predicted"/>
<dbReference type="PROSITE" id="PS51673">
    <property type="entry name" value="SUZ"/>
    <property type="match status" value="1"/>
</dbReference>
<organism evidence="3 4">
    <name type="scientific">Meripilus lineatus</name>
    <dbReference type="NCBI Taxonomy" id="2056292"/>
    <lineage>
        <taxon>Eukaryota</taxon>
        <taxon>Fungi</taxon>
        <taxon>Dikarya</taxon>
        <taxon>Basidiomycota</taxon>
        <taxon>Agaricomycotina</taxon>
        <taxon>Agaricomycetes</taxon>
        <taxon>Polyporales</taxon>
        <taxon>Meripilaceae</taxon>
        <taxon>Meripilus</taxon>
    </lineage>
</organism>
<feature type="compositionally biased region" description="Low complexity" evidence="1">
    <location>
        <begin position="514"/>
        <end position="536"/>
    </location>
</feature>
<name>A0AAD5VCS1_9APHY</name>
<feature type="compositionally biased region" description="Pro residues" evidence="1">
    <location>
        <begin position="341"/>
        <end position="362"/>
    </location>
</feature>
<feature type="compositionally biased region" description="Polar residues" evidence="1">
    <location>
        <begin position="204"/>
        <end position="237"/>
    </location>
</feature>
<evidence type="ECO:0000313" key="4">
    <source>
        <dbReference type="Proteomes" id="UP001212997"/>
    </source>
</evidence>
<protein>
    <recommendedName>
        <fullName evidence="2">SUZ domain-containing protein</fullName>
    </recommendedName>
</protein>
<feature type="region of interest" description="Disordered" evidence="1">
    <location>
        <begin position="416"/>
        <end position="627"/>
    </location>
</feature>
<dbReference type="Gene3D" id="3.30.1370.50">
    <property type="entry name" value="R3H-like domain"/>
    <property type="match status" value="1"/>
</dbReference>
<feature type="compositionally biased region" description="Polar residues" evidence="1">
    <location>
        <begin position="709"/>
        <end position="720"/>
    </location>
</feature>
<feature type="compositionally biased region" description="Low complexity" evidence="1">
    <location>
        <begin position="185"/>
        <end position="194"/>
    </location>
</feature>
<feature type="compositionally biased region" description="Polar residues" evidence="1">
    <location>
        <begin position="496"/>
        <end position="507"/>
    </location>
</feature>